<evidence type="ECO:0000313" key="6">
    <source>
        <dbReference type="Proteomes" id="UP000248168"/>
    </source>
</evidence>
<dbReference type="InterPro" id="IPR041286">
    <property type="entry name" value="MBG_2"/>
</dbReference>
<evidence type="ECO:0000256" key="2">
    <source>
        <dbReference type="ARBA" id="ARBA00022525"/>
    </source>
</evidence>
<dbReference type="GO" id="GO:0005576">
    <property type="term" value="C:extracellular region"/>
    <property type="evidence" value="ECO:0007669"/>
    <property type="project" value="UniProtKB-SubCell"/>
</dbReference>
<evidence type="ECO:0000256" key="1">
    <source>
        <dbReference type="ARBA" id="ARBA00004613"/>
    </source>
</evidence>
<name>A0A330KZR6_9BACT</name>
<accession>A0A330KZR6</accession>
<reference evidence="6" key="1">
    <citation type="submission" date="2018-04" db="EMBL/GenBank/DDBJ databases">
        <authorList>
            <person name="Lucker S."/>
            <person name="Sakoula D."/>
        </authorList>
    </citation>
    <scope>NUCLEOTIDE SEQUENCE [LARGE SCALE GENOMIC DNA]</scope>
</reference>
<dbReference type="InterPro" id="IPR008638">
    <property type="entry name" value="FhaB/CdiA-like_TPS"/>
</dbReference>
<keyword evidence="3" id="KW-0732">Signal</keyword>
<dbReference type="EMBL" id="OUNR01000001">
    <property type="protein sequence ID" value="SPP63021.1"/>
    <property type="molecule type" value="Genomic_DNA"/>
</dbReference>
<proteinExistence type="predicted"/>
<evidence type="ECO:0000256" key="3">
    <source>
        <dbReference type="ARBA" id="ARBA00022729"/>
    </source>
</evidence>
<dbReference type="Pfam" id="PF18676">
    <property type="entry name" value="MBG_2"/>
    <property type="match status" value="2"/>
</dbReference>
<dbReference type="PANTHER" id="PTHR12338:SF8">
    <property type="entry name" value="HEME_HEMOPEXIN-BINDING PROTEIN"/>
    <property type="match status" value="1"/>
</dbReference>
<feature type="domain" description="Filamentous haemagglutinin FhaB/tRNA nuclease CdiA-like TPS" evidence="4">
    <location>
        <begin position="52"/>
        <end position="164"/>
    </location>
</feature>
<dbReference type="NCBIfam" id="TIGR01901">
    <property type="entry name" value="adhes_NPXG"/>
    <property type="match status" value="1"/>
</dbReference>
<organism evidence="5 6">
    <name type="scientific">Nitrospira lenta</name>
    <dbReference type="NCBI Taxonomy" id="1436998"/>
    <lineage>
        <taxon>Bacteria</taxon>
        <taxon>Pseudomonadati</taxon>
        <taxon>Nitrospirota</taxon>
        <taxon>Nitrospiria</taxon>
        <taxon>Nitrospirales</taxon>
        <taxon>Nitrospiraceae</taxon>
        <taxon>Nitrospira</taxon>
    </lineage>
</organism>
<dbReference type="InterPro" id="IPR012334">
    <property type="entry name" value="Pectin_lyas_fold"/>
</dbReference>
<dbReference type="InParanoid" id="A0A330KZR6"/>
<keyword evidence="2" id="KW-0964">Secreted</keyword>
<comment type="subcellular location">
    <subcellularLocation>
        <location evidence="1">Secreted</location>
    </subcellularLocation>
</comment>
<dbReference type="OrthoDB" id="218680at2"/>
<evidence type="ECO:0000259" key="4">
    <source>
        <dbReference type="SMART" id="SM00912"/>
    </source>
</evidence>
<dbReference type="SMART" id="SM00912">
    <property type="entry name" value="Haemagg_act"/>
    <property type="match status" value="1"/>
</dbReference>
<dbReference type="Gene3D" id="2.160.20.10">
    <property type="entry name" value="Single-stranded right-handed beta-helix, Pectin lyase-like"/>
    <property type="match status" value="1"/>
</dbReference>
<gene>
    <name evidence="5" type="ORF">NITLEN_10107</name>
</gene>
<protein>
    <recommendedName>
        <fullName evidence="4">Filamentous haemagglutinin FhaB/tRNA nuclease CdiA-like TPS domain-containing protein</fullName>
    </recommendedName>
</protein>
<dbReference type="Pfam" id="PF18657">
    <property type="entry name" value="YDG"/>
    <property type="match status" value="8"/>
</dbReference>
<dbReference type="PANTHER" id="PTHR12338">
    <property type="entry name" value="AUTOTRANSPORTER"/>
    <property type="match status" value="1"/>
</dbReference>
<dbReference type="InterPro" id="IPR041248">
    <property type="entry name" value="YDG"/>
</dbReference>
<dbReference type="Pfam" id="PF05860">
    <property type="entry name" value="TPS"/>
    <property type="match status" value="1"/>
</dbReference>
<dbReference type="InterPro" id="IPR050909">
    <property type="entry name" value="Bact_Autotransporter_VF"/>
</dbReference>
<dbReference type="InterPro" id="IPR011050">
    <property type="entry name" value="Pectin_lyase_fold/virulence"/>
</dbReference>
<dbReference type="Proteomes" id="UP000248168">
    <property type="component" value="Unassembled WGS sequence"/>
</dbReference>
<sequence>MTASVWSSSMQPLPAPHGPRWRRALSAVSLVALLLSPHLIGHAAGPASPPAPAQLPTGEQVVGGQATIGRHDSLMTIQQGTTRAAIDWQSFNIGSAAHVDIHQPSSGSVLLNRILGPEASQIFGKLTANGQVFLSNPNGIYFAPSATVDVGGLLATTHHITLDDFMAGRDRFTRNGALGSIVNEGQLRASLQGYIALLAPEVRNHGVIIAELGTVALAAGEAYELRFDPSRQLQGIRVEPASIQTLVENSQAVLAPGGYIVLSAVAAHQLQGSVVRNDGRLEASSLVSTGGRIRLEGDAITLGARSITAATGATGGGEILVGGGWQGSGTMQHATTVTMAEGAGIDVSATQRGDGGTAVLWSDIHQPQSSTRVFGEIRARGGALGGHGGKIETSGYRLDVGGAYVDAGASFGDGGLWYLDPTDSTITQSVANSYATTLNTGTSVLNDVTGSITWNSGVTLNKTAGGDATLTLRAGNPSGGSHITLTNPTITSTSGALNLVLWTRYNSEGNDGRIYVNGGNIATNGGHLWMGGGNVLVGGWNGLTVGRAQASTWSYDVTGASIAGSSISTGAGSISINGKSAYTATTTGNLNVGAAVYGGSTLSTTSGDISIDGSLDGRYINGIGTVIGNAPSGSTTGNVLLSTTSGNISISGSGSNSSSGSGWRHGVLVNAKNANEQVTVRSTTGSITLDGQAQFTSAATNDASGLQLQTSGTTSSIAVVSQSGDITLRGSNTLESGQYLNGLRLTASDSADNIRIGYDGTTPYSGNILIETNSLLQRAVNSGAGSISVRGTGSLTIRPVGASFTQLRADTGSLSFDNDWNFGTTLSGFTLGKAGNTFDLTLSNPLSVAGPIALYGGNITLNGNLTSTQAGAGMLVKATGNIVTNTGRMLQTNQGALTLWSDSDATGGGAIQLGDNNSLNTANGSTSSNLSGGGTIVLAGGADNGANGGVAGDGVPDGYASSSTGIGVKLGATRASTMQMWSGGGDIVIRGASTASSGSVSDNTGIHQPGFFTANAGTGAILMAGTSTNFYGLNFGDPVNDNDGLSHLSLVSSKASGTAISLTGTSAANHGLVFNYNNPKEVLATGGGSIAIAGTGAGSGYGVYLQNQDLLATTGAVQVDGGTKGIYVHGTGARLGGKAGSSITASSSNVTLTGDVLTLDGTMAVNTTGTLTVQPFSTSFSSALSWPRTNLSVASGLTGLTLGKAGNTADITVTAAQNINGPIALYGGTITLNAGLATTNAGTGNVAITAGTGLTGNGSVGLADGRTMTVSQGGTSTYSGVVSGTDASFVKDGSGTLTLTGTNLYSGPTTVSAGTLAVGNGGGTGVLGTGAVTTNAALRFNRAGSVALSALAPHASGITGSGTVSATAATDLTVDRPIAVAGAVALTATGGNLAIDRAVASSGGAITLAAGGTLTDGPSGALTAPQLAITGGTVTLDSSSSNVGTLAASGVSNLRYRNSGALTLGSVGATTGITASGDLDLSTASGDLTVAAATTTSATSASALVLNAGRDTAAGTATGGNLLISGSPTISVGSGGRATLYSGSVSGSTGLTTVVGSGSGRFRYHSDEAASNFTAALGSGRYGVYREQPSVTVTATNQTMTYGGSVPTFTLSATGVNGDTATQIFSVAPTASVGGSTSTSGHLTAGSHAVTASGGTEQLGYASGSSVVGTLTVNQKALTYTGTATDKVYDGATTASLSHNTSGIVSGDTVTVSGSGAFADKQAGVNKAVTITGLTVGGLDGSNYALAATASSTATITPKAVTVSGLTAADKVYDGTTTATVSGSAVNFGGLVSGDNVTLAGTTGTFATKQVGTGKTVTLSSTYGGTDAANYTITDQTTTTAAITPKSVTVSGLTAVDKVYDGTTTATVSGSAVNFGGLVSGDNVTLAGATGTFATKHVGTGKTVTLSSTYGGTDAANYTITDQTTTTAAITPKTVTVSGLTAADKVYDGTTTATVTGTGSVATGVGSETLGLTGGTSATFSDRHAGTGKTVTATGYSLADGAGGGLASNYQLSSTTATTTAAITPKSVTVSGLTAADKVYDGTTAATINGSAVNFGGLVSGDNLTLAGATGTFATKHVGTGKTVTLSSTYGGTDAANYTITDQTTTTAAITPKTVTVSGLTAADKVYDGTTAATVTGTGSVATGVGSETLGLTGGTTATFTDANAGIGKTVTATGYSLTDGTSGGLAGNYQLSSTTVTTTAAITPKALTIQANHDARFVTESDAGGYAGVTYSGLVNGETSSVLSGTLAITRSNVGTTSAGTYANVLLPSGLTSSNYAIAYGAGTYTIVPANQLLVQVANIATTYGTAPIYGIARARYLSGTSATIVDLTGNVSATGNAITITDGAGGAAHFTVGVPGATLSGAGLVPVGIHTIGATNLSTTSANFNHTVTLTGQHAVTPSTLTVFPSGVTKTYDGTALLTGTGVTVSGVWTGDAVSGTGNVIFATKNAGTNLGYTISGVHVSGADVGNYSLASGTTVAGTNGTIARRSVTVSGLTAANKPYDGTTTATVDHGGATFTNIVPGDELTAHATVGTFADAQVGVGKTVALSGTLYGGADLSNYTVLGQASTTADITGVHAQDQSVDAMAQLSRGTQPLFGSSSTVPVEGSQALPNYRLEGTVRGAADAQLTSLSSSSTDGPHTVVLKWEPRTSSEDPEMVYVSIPRSLLTQGSTVSFTLPDGLIQNIGGTPDALSGPEGAPLPAWLTYDTQTATFHIEATDAVSLPTTVATTFQEHRILIVIEAQTQE</sequence>
<dbReference type="SUPFAM" id="SSF51126">
    <property type="entry name" value="Pectin lyase-like"/>
    <property type="match status" value="2"/>
</dbReference>
<keyword evidence="6" id="KW-1185">Reference proteome</keyword>
<evidence type="ECO:0000313" key="5">
    <source>
        <dbReference type="EMBL" id="SPP63021.1"/>
    </source>
</evidence>